<protein>
    <recommendedName>
        <fullName evidence="5">Elongator complex protein 4</fullName>
    </recommendedName>
</protein>
<dbReference type="InterPro" id="IPR027417">
    <property type="entry name" value="P-loop_NTPase"/>
</dbReference>
<comment type="subcellular location">
    <subcellularLocation>
        <location evidence="2">Cytoplasm</location>
    </subcellularLocation>
    <subcellularLocation>
        <location evidence="1">Nucleus</location>
    </subcellularLocation>
</comment>
<evidence type="ECO:0000256" key="2">
    <source>
        <dbReference type="ARBA" id="ARBA00004496"/>
    </source>
</evidence>
<name>A0AAW1SN80_9CHLO</name>
<keyword evidence="11" id="KW-1185">Reference proteome</keyword>
<organism evidence="10 11">
    <name type="scientific">Apatococcus fuscideae</name>
    <dbReference type="NCBI Taxonomy" id="2026836"/>
    <lineage>
        <taxon>Eukaryota</taxon>
        <taxon>Viridiplantae</taxon>
        <taxon>Chlorophyta</taxon>
        <taxon>core chlorophytes</taxon>
        <taxon>Trebouxiophyceae</taxon>
        <taxon>Chlorellales</taxon>
        <taxon>Chlorellaceae</taxon>
        <taxon>Apatococcus</taxon>
    </lineage>
</organism>
<dbReference type="PANTHER" id="PTHR12896">
    <property type="entry name" value="PAX6 NEIGHBOR PROTEIN PAXNEB"/>
    <property type="match status" value="1"/>
</dbReference>
<comment type="caution">
    <text evidence="10">The sequence shown here is derived from an EMBL/GenBank/DDBJ whole genome shotgun (WGS) entry which is preliminary data.</text>
</comment>
<dbReference type="GO" id="GO:0005737">
    <property type="term" value="C:cytoplasm"/>
    <property type="evidence" value="ECO:0007669"/>
    <property type="project" value="UniProtKB-SubCell"/>
</dbReference>
<evidence type="ECO:0000256" key="4">
    <source>
        <dbReference type="ARBA" id="ARBA00007573"/>
    </source>
</evidence>
<dbReference type="GO" id="GO:0008023">
    <property type="term" value="C:transcription elongation factor complex"/>
    <property type="evidence" value="ECO:0007669"/>
    <property type="project" value="TreeGrafter"/>
</dbReference>
<evidence type="ECO:0000256" key="5">
    <source>
        <dbReference type="ARBA" id="ARBA00020265"/>
    </source>
</evidence>
<reference evidence="10 11" key="1">
    <citation type="journal article" date="2024" name="Nat. Commun.">
        <title>Phylogenomics reveals the evolutionary origins of lichenization in chlorophyte algae.</title>
        <authorList>
            <person name="Puginier C."/>
            <person name="Libourel C."/>
            <person name="Otte J."/>
            <person name="Skaloud P."/>
            <person name="Haon M."/>
            <person name="Grisel S."/>
            <person name="Petersen M."/>
            <person name="Berrin J.G."/>
            <person name="Delaux P.M."/>
            <person name="Dal Grande F."/>
            <person name="Keller J."/>
        </authorList>
    </citation>
    <scope>NUCLEOTIDE SEQUENCE [LARGE SCALE GENOMIC DNA]</scope>
    <source>
        <strain evidence="10 11">SAG 2523</strain>
    </source>
</reference>
<sequence length="344" mass="36201">MASQGSWPGMHGRTMISTGLADLDSVLGGGLPLGSVLLLLQDAWTPHASTLLKYFAAEGVACQQKPTAPGRAEKEQQKAEDAAAEGTSSSSSPSLSSARLPSGGSAFRRSKPAASLTPSLERADADLMGHPKPARRMPEGALPSLRSDPKHATRSNHCSQGGVQGHAVSAISHFVPVDDQSSQDQIMRLVAESFGGPAWELASTAGTNSARSLVQCVMAVKQIVRQSKTAAMISFPAEVYSSSAAMRLQHLCDAVIALEAVAEDSSVVKLAPDPASCVALLHVRKLPGLNTFARPTPSVPLYLVECKVSERLSDNKTDNEDEADAPLFMVMDSIRLPEIVTSPI</sequence>
<dbReference type="GO" id="GO:0033588">
    <property type="term" value="C:elongator holoenzyme complex"/>
    <property type="evidence" value="ECO:0007669"/>
    <property type="project" value="InterPro"/>
</dbReference>
<accession>A0AAW1SN80</accession>
<evidence type="ECO:0000313" key="11">
    <source>
        <dbReference type="Proteomes" id="UP001485043"/>
    </source>
</evidence>
<keyword evidence="6" id="KW-0963">Cytoplasm</keyword>
<dbReference type="Pfam" id="PF05625">
    <property type="entry name" value="PAXNEB"/>
    <property type="match status" value="1"/>
</dbReference>
<evidence type="ECO:0000256" key="7">
    <source>
        <dbReference type="ARBA" id="ARBA00022694"/>
    </source>
</evidence>
<gene>
    <name evidence="10" type="ORF">WJX84_003720</name>
</gene>
<evidence type="ECO:0000256" key="8">
    <source>
        <dbReference type="ARBA" id="ARBA00023242"/>
    </source>
</evidence>
<dbReference type="Gene3D" id="3.40.50.300">
    <property type="entry name" value="P-loop containing nucleotide triphosphate hydrolases"/>
    <property type="match status" value="1"/>
</dbReference>
<dbReference type="AlphaFoldDB" id="A0AAW1SN80"/>
<dbReference type="GO" id="GO:0002098">
    <property type="term" value="P:tRNA wobble uridine modification"/>
    <property type="evidence" value="ECO:0007669"/>
    <property type="project" value="InterPro"/>
</dbReference>
<dbReference type="EMBL" id="JALJOV010001387">
    <property type="protein sequence ID" value="KAK9848662.1"/>
    <property type="molecule type" value="Genomic_DNA"/>
</dbReference>
<feature type="compositionally biased region" description="Low complexity" evidence="9">
    <location>
        <begin position="84"/>
        <end position="106"/>
    </location>
</feature>
<feature type="compositionally biased region" description="Basic and acidic residues" evidence="9">
    <location>
        <begin position="71"/>
        <end position="81"/>
    </location>
</feature>
<keyword evidence="8" id="KW-0539">Nucleus</keyword>
<keyword evidence="7" id="KW-0819">tRNA processing</keyword>
<evidence type="ECO:0000313" key="10">
    <source>
        <dbReference type="EMBL" id="KAK9848662.1"/>
    </source>
</evidence>
<feature type="region of interest" description="Disordered" evidence="9">
    <location>
        <begin position="66"/>
        <end position="163"/>
    </location>
</feature>
<comment type="pathway">
    <text evidence="3">tRNA modification; 5-methoxycarbonylmethyl-2-thiouridine-tRNA biosynthesis.</text>
</comment>
<dbReference type="InterPro" id="IPR008728">
    <property type="entry name" value="Elongator_complex_protein_4"/>
</dbReference>
<comment type="similarity">
    <text evidence="4">Belongs to the ELP4 family.</text>
</comment>
<evidence type="ECO:0000256" key="3">
    <source>
        <dbReference type="ARBA" id="ARBA00005043"/>
    </source>
</evidence>
<evidence type="ECO:0000256" key="6">
    <source>
        <dbReference type="ARBA" id="ARBA00022490"/>
    </source>
</evidence>
<evidence type="ECO:0000256" key="9">
    <source>
        <dbReference type="SAM" id="MobiDB-lite"/>
    </source>
</evidence>
<proteinExistence type="inferred from homology"/>
<evidence type="ECO:0000256" key="1">
    <source>
        <dbReference type="ARBA" id="ARBA00004123"/>
    </source>
</evidence>
<dbReference type="PANTHER" id="PTHR12896:SF1">
    <property type="entry name" value="ELONGATOR COMPLEX PROTEIN 4"/>
    <property type="match status" value="1"/>
</dbReference>
<dbReference type="Proteomes" id="UP001485043">
    <property type="component" value="Unassembled WGS sequence"/>
</dbReference>